<organism evidence="1 2">
    <name type="scientific">Pistacia integerrima</name>
    <dbReference type="NCBI Taxonomy" id="434235"/>
    <lineage>
        <taxon>Eukaryota</taxon>
        <taxon>Viridiplantae</taxon>
        <taxon>Streptophyta</taxon>
        <taxon>Embryophyta</taxon>
        <taxon>Tracheophyta</taxon>
        <taxon>Spermatophyta</taxon>
        <taxon>Magnoliopsida</taxon>
        <taxon>eudicotyledons</taxon>
        <taxon>Gunneridae</taxon>
        <taxon>Pentapetalae</taxon>
        <taxon>rosids</taxon>
        <taxon>malvids</taxon>
        <taxon>Sapindales</taxon>
        <taxon>Anacardiaceae</taxon>
        <taxon>Pistacia</taxon>
    </lineage>
</organism>
<dbReference type="EMBL" id="CM047738">
    <property type="protein sequence ID" value="KAJ0046938.1"/>
    <property type="molecule type" value="Genomic_DNA"/>
</dbReference>
<sequence length="451" mass="51471">MNNIPEDQRENPVMEGDMISRMPDEILFHIISLLPFESAIQTIFLSNRWRLLWNLALVQHGTKEEVASAVSGFLTNFNEHNPTKNTRKLRFHFGKDGILSAIIAPNNKLHLDFSTESQDLVTQFGLELELNCENLVHQPTTPSFFVKTLNLISVNHLSNEAVSSTVSSFQFLENLKITDCNGLTSLCINSNTKLQHLTVFDCPQLTYIHIKSPKLKSFRHRGLLPSVWPEFHYNLADAMFDSRQGPGFSSFKRCDFDPVLLTIKNAKILTLCKWTFEVLICPCLSSLRAEFQFYNLKELWWIDDSNEGYNSDSLISFLKLCPSLERLFITIDPESYCATSAATCSIKVGMHTKLRYLKVVKLEGFTNQEEEITLAERLQEIVTVDPVILATSDGNRWWSLVNDAENKSKLQKMGNLETLASQSSETKCSYKLVEEVKHKKELLLEHTHMGL</sequence>
<dbReference type="Proteomes" id="UP001163603">
    <property type="component" value="Chromosome 3"/>
</dbReference>
<name>A0ACC0Z999_9ROSI</name>
<reference evidence="2" key="1">
    <citation type="journal article" date="2023" name="G3 (Bethesda)">
        <title>Genome assembly and association tests identify interacting loci associated with vigor, precocity, and sex in interspecific pistachio rootstocks.</title>
        <authorList>
            <person name="Palmer W."/>
            <person name="Jacygrad E."/>
            <person name="Sagayaradj S."/>
            <person name="Cavanaugh K."/>
            <person name="Han R."/>
            <person name="Bertier L."/>
            <person name="Beede B."/>
            <person name="Kafkas S."/>
            <person name="Golino D."/>
            <person name="Preece J."/>
            <person name="Michelmore R."/>
        </authorList>
    </citation>
    <scope>NUCLEOTIDE SEQUENCE [LARGE SCALE GENOMIC DNA]</scope>
</reference>
<protein>
    <submittedName>
        <fullName evidence="1">Uncharacterized protein</fullName>
    </submittedName>
</protein>
<proteinExistence type="predicted"/>
<accession>A0ACC0Z999</accession>
<keyword evidence="2" id="KW-1185">Reference proteome</keyword>
<gene>
    <name evidence="1" type="ORF">Pint_06231</name>
</gene>
<comment type="caution">
    <text evidence="1">The sequence shown here is derived from an EMBL/GenBank/DDBJ whole genome shotgun (WGS) entry which is preliminary data.</text>
</comment>
<evidence type="ECO:0000313" key="1">
    <source>
        <dbReference type="EMBL" id="KAJ0046938.1"/>
    </source>
</evidence>
<evidence type="ECO:0000313" key="2">
    <source>
        <dbReference type="Proteomes" id="UP001163603"/>
    </source>
</evidence>